<reference evidence="1 2" key="1">
    <citation type="submission" date="2019-03" db="EMBL/GenBank/DDBJ databases">
        <title>First draft genome of Liparis tanakae, snailfish: a comprehensive survey of snailfish specific genes.</title>
        <authorList>
            <person name="Kim W."/>
            <person name="Song I."/>
            <person name="Jeong J.-H."/>
            <person name="Kim D."/>
            <person name="Kim S."/>
            <person name="Ryu S."/>
            <person name="Song J.Y."/>
            <person name="Lee S.K."/>
        </authorList>
    </citation>
    <scope>NUCLEOTIDE SEQUENCE [LARGE SCALE GENOMIC DNA]</scope>
    <source>
        <tissue evidence="1">Muscle</tissue>
    </source>
</reference>
<gene>
    <name evidence="1" type="ORF">EYF80_025350</name>
</gene>
<accession>A0A4Z2HFT8</accession>
<comment type="caution">
    <text evidence="1">The sequence shown here is derived from an EMBL/GenBank/DDBJ whole genome shotgun (WGS) entry which is preliminary data.</text>
</comment>
<keyword evidence="2" id="KW-1185">Reference proteome</keyword>
<evidence type="ECO:0000313" key="1">
    <source>
        <dbReference type="EMBL" id="TNN64400.1"/>
    </source>
</evidence>
<dbReference type="EMBL" id="SRLO01000253">
    <property type="protein sequence ID" value="TNN64400.1"/>
    <property type="molecule type" value="Genomic_DNA"/>
</dbReference>
<sequence>MAALKRLFLHDEVLLGFVQPVQDLSVETRHLWDTRHTGTACKSDLSRQTEEVESSFLRDQRPVLTGSGTPGQKSHRIHRLCSWCTIDSLVTTEKTMNTRL</sequence>
<protein>
    <submittedName>
        <fullName evidence="1">Uncharacterized protein</fullName>
    </submittedName>
</protein>
<proteinExistence type="predicted"/>
<dbReference type="Proteomes" id="UP000314294">
    <property type="component" value="Unassembled WGS sequence"/>
</dbReference>
<name>A0A4Z2HFT8_9TELE</name>
<organism evidence="1 2">
    <name type="scientific">Liparis tanakae</name>
    <name type="common">Tanaka's snailfish</name>
    <dbReference type="NCBI Taxonomy" id="230148"/>
    <lineage>
        <taxon>Eukaryota</taxon>
        <taxon>Metazoa</taxon>
        <taxon>Chordata</taxon>
        <taxon>Craniata</taxon>
        <taxon>Vertebrata</taxon>
        <taxon>Euteleostomi</taxon>
        <taxon>Actinopterygii</taxon>
        <taxon>Neopterygii</taxon>
        <taxon>Teleostei</taxon>
        <taxon>Neoteleostei</taxon>
        <taxon>Acanthomorphata</taxon>
        <taxon>Eupercaria</taxon>
        <taxon>Perciformes</taxon>
        <taxon>Cottioidei</taxon>
        <taxon>Cottales</taxon>
        <taxon>Liparidae</taxon>
        <taxon>Liparis</taxon>
    </lineage>
</organism>
<evidence type="ECO:0000313" key="2">
    <source>
        <dbReference type="Proteomes" id="UP000314294"/>
    </source>
</evidence>
<dbReference type="AlphaFoldDB" id="A0A4Z2HFT8"/>